<evidence type="ECO:0000313" key="2">
    <source>
        <dbReference type="EMBL" id="CAG8849748.1"/>
    </source>
</evidence>
<gene>
    <name evidence="2" type="ORF">GMARGA_LOCUS39863</name>
</gene>
<name>A0ABN7X769_GIGMA</name>
<reference evidence="2 3" key="1">
    <citation type="submission" date="2021-06" db="EMBL/GenBank/DDBJ databases">
        <authorList>
            <person name="Kallberg Y."/>
            <person name="Tangrot J."/>
            <person name="Rosling A."/>
        </authorList>
    </citation>
    <scope>NUCLEOTIDE SEQUENCE [LARGE SCALE GENOMIC DNA]</scope>
    <source>
        <strain evidence="2 3">120-4 pot B 10/14</strain>
    </source>
</reference>
<keyword evidence="3" id="KW-1185">Reference proteome</keyword>
<dbReference type="EMBL" id="CAJVQB010097748">
    <property type="protein sequence ID" value="CAG8849748.1"/>
    <property type="molecule type" value="Genomic_DNA"/>
</dbReference>
<feature type="transmembrane region" description="Helical" evidence="1">
    <location>
        <begin position="40"/>
        <end position="61"/>
    </location>
</feature>
<evidence type="ECO:0000256" key="1">
    <source>
        <dbReference type="SAM" id="Phobius"/>
    </source>
</evidence>
<evidence type="ECO:0000313" key="3">
    <source>
        <dbReference type="Proteomes" id="UP000789901"/>
    </source>
</evidence>
<keyword evidence="1" id="KW-1133">Transmembrane helix</keyword>
<sequence>MEIYQLCLFFSFWVKELQRKANPNIIIALVDGSFMKPNSIILYGLLTLLGVLSLALSFIVFQASSSNTALAL</sequence>
<protein>
    <submittedName>
        <fullName evidence="2">30954_t:CDS:1</fullName>
    </submittedName>
</protein>
<proteinExistence type="predicted"/>
<comment type="caution">
    <text evidence="2">The sequence shown here is derived from an EMBL/GenBank/DDBJ whole genome shotgun (WGS) entry which is preliminary data.</text>
</comment>
<keyword evidence="1" id="KW-0472">Membrane</keyword>
<dbReference type="Proteomes" id="UP000789901">
    <property type="component" value="Unassembled WGS sequence"/>
</dbReference>
<feature type="non-terminal residue" evidence="2">
    <location>
        <position position="72"/>
    </location>
</feature>
<keyword evidence="1" id="KW-0812">Transmembrane</keyword>
<organism evidence="2 3">
    <name type="scientific">Gigaspora margarita</name>
    <dbReference type="NCBI Taxonomy" id="4874"/>
    <lineage>
        <taxon>Eukaryota</taxon>
        <taxon>Fungi</taxon>
        <taxon>Fungi incertae sedis</taxon>
        <taxon>Mucoromycota</taxon>
        <taxon>Glomeromycotina</taxon>
        <taxon>Glomeromycetes</taxon>
        <taxon>Diversisporales</taxon>
        <taxon>Gigasporaceae</taxon>
        <taxon>Gigaspora</taxon>
    </lineage>
</organism>
<accession>A0ABN7X769</accession>